<sequence length="651" mass="74482">MDPIMHQPQIATIMAELDAFELPTELRTLNHTREAQKLARFSRGVMEEALNDLKTQKQSIRARQNLGRISPQGTYISVGDPNHIEDTNEALLVSSRFEKLYHIAYIHEEAQQYLDPRTLFSNKVIIESFVEEWPLCLGSHNNQTIHTDRAPLFHENHPHPAKRIEKLLDSDIVMVSRFLALGKLHGGPEGRRIYQIEFHYQIRRTDDPDTHIGHIYPKHEKYATVTYLPEDRPRTDKNAIRTTVLAAIAEDGPTNRIEAGIMGKFPKLRVHVPDDNDRGSNYSVITTEYAIQFKDRKDQRLPGFIIMKSQTPLHLKFCTMVDNSTTHRVIGHEQSHPFLVQTNNAKQFNQQYLKVIGSYDHLKNRRTPQSTINVLEIMPGGFSLIEWLINVSEAIDNSTGKLGRDRTHPTVQYFPVTDLFNERQDMREYSVRNRGHRALMLSFDGKTNNHLYISYSALGNEYPSCSGSISIETIGGHRKMELDPNGRIQAVEGLRAFFLLGYPACFHYIIKAEHKLSSKNIYSTGNRPEEQGVMKGRPKFWMESGDIDPAHGPFAYQMHDNMPEAPPPMTEIDVTIELRDLQLADDTIGEAGNPRRNVRQASEIESRVGERRFIVEADQGSEMEASSSQRPRNEVLPQFRAPQPLQHFAQV</sequence>
<name>A0AA36G4L8_9BILA</name>
<dbReference type="AlphaFoldDB" id="A0AA36G4L8"/>
<comment type="caution">
    <text evidence="2">The sequence shown here is derived from an EMBL/GenBank/DDBJ whole genome shotgun (WGS) entry which is preliminary data.</text>
</comment>
<accession>A0AA36G4L8</accession>
<reference evidence="2" key="1">
    <citation type="submission" date="2023-06" db="EMBL/GenBank/DDBJ databases">
        <authorList>
            <person name="Delattre M."/>
        </authorList>
    </citation>
    <scope>NUCLEOTIDE SEQUENCE</scope>
    <source>
        <strain evidence="2">AF72</strain>
    </source>
</reference>
<keyword evidence="3" id="KW-1185">Reference proteome</keyword>
<evidence type="ECO:0000256" key="1">
    <source>
        <dbReference type="SAM" id="MobiDB-lite"/>
    </source>
</evidence>
<feature type="non-terminal residue" evidence="2">
    <location>
        <position position="1"/>
    </location>
</feature>
<gene>
    <name evidence="2" type="ORF">MSPICULIGERA_LOCUS17121</name>
</gene>
<evidence type="ECO:0000313" key="3">
    <source>
        <dbReference type="Proteomes" id="UP001177023"/>
    </source>
</evidence>
<protein>
    <submittedName>
        <fullName evidence="2">Uncharacterized protein</fullName>
    </submittedName>
</protein>
<dbReference type="EMBL" id="CATQJA010002655">
    <property type="protein sequence ID" value="CAJ0578882.1"/>
    <property type="molecule type" value="Genomic_DNA"/>
</dbReference>
<feature type="region of interest" description="Disordered" evidence="1">
    <location>
        <begin position="617"/>
        <end position="651"/>
    </location>
</feature>
<dbReference type="Proteomes" id="UP001177023">
    <property type="component" value="Unassembled WGS sequence"/>
</dbReference>
<organism evidence="2 3">
    <name type="scientific">Mesorhabditis spiculigera</name>
    <dbReference type="NCBI Taxonomy" id="96644"/>
    <lineage>
        <taxon>Eukaryota</taxon>
        <taxon>Metazoa</taxon>
        <taxon>Ecdysozoa</taxon>
        <taxon>Nematoda</taxon>
        <taxon>Chromadorea</taxon>
        <taxon>Rhabditida</taxon>
        <taxon>Rhabditina</taxon>
        <taxon>Rhabditomorpha</taxon>
        <taxon>Rhabditoidea</taxon>
        <taxon>Rhabditidae</taxon>
        <taxon>Mesorhabditinae</taxon>
        <taxon>Mesorhabditis</taxon>
    </lineage>
</organism>
<proteinExistence type="predicted"/>
<evidence type="ECO:0000313" key="2">
    <source>
        <dbReference type="EMBL" id="CAJ0578882.1"/>
    </source>
</evidence>